<evidence type="ECO:0000256" key="1">
    <source>
        <dbReference type="ARBA" id="ARBA00022618"/>
    </source>
</evidence>
<keyword evidence="1 5" id="KW-0132">Cell division</keyword>
<keyword evidence="2 5" id="KW-0717">Septation</keyword>
<organism evidence="6 7">
    <name type="scientific">Candidatus Syntrophocurvum alkaliphilum</name>
    <dbReference type="NCBI Taxonomy" id="2293317"/>
    <lineage>
        <taxon>Bacteria</taxon>
        <taxon>Bacillati</taxon>
        <taxon>Bacillota</taxon>
        <taxon>Clostridia</taxon>
        <taxon>Eubacteriales</taxon>
        <taxon>Syntrophomonadaceae</taxon>
        <taxon>Candidatus Syntrophocurvum</taxon>
    </lineage>
</organism>
<protein>
    <recommendedName>
        <fullName evidence="5">Cell division protein SepF</fullName>
    </recommendedName>
</protein>
<evidence type="ECO:0000313" key="7">
    <source>
        <dbReference type="Proteomes" id="UP000426444"/>
    </source>
</evidence>
<accession>A0A6I6DHD1</accession>
<dbReference type="InterPro" id="IPR038594">
    <property type="entry name" value="SepF-like_sf"/>
</dbReference>
<evidence type="ECO:0000256" key="2">
    <source>
        <dbReference type="ARBA" id="ARBA00023210"/>
    </source>
</evidence>
<comment type="subunit">
    <text evidence="5">Homodimer. Interacts with FtsZ.</text>
</comment>
<dbReference type="GO" id="GO:0000917">
    <property type="term" value="P:division septum assembly"/>
    <property type="evidence" value="ECO:0007669"/>
    <property type="project" value="UniProtKB-KW"/>
</dbReference>
<dbReference type="InterPro" id="IPR023052">
    <property type="entry name" value="Cell_div_SepF"/>
</dbReference>
<dbReference type="PANTHER" id="PTHR35798:SF1">
    <property type="entry name" value="CELL DIVISION PROTEIN SEPF"/>
    <property type="match status" value="1"/>
</dbReference>
<evidence type="ECO:0000256" key="5">
    <source>
        <dbReference type="HAMAP-Rule" id="MF_01197"/>
    </source>
</evidence>
<keyword evidence="7" id="KW-1185">Reference proteome</keyword>
<dbReference type="Proteomes" id="UP000426444">
    <property type="component" value="Chromosome"/>
</dbReference>
<name>A0A6I6DHD1_9FIRM</name>
<dbReference type="OrthoDB" id="9815206at2"/>
<gene>
    <name evidence="5" type="primary">sepF</name>
    <name evidence="6" type="ORF">SYNTR_1100</name>
</gene>
<dbReference type="PANTHER" id="PTHR35798">
    <property type="entry name" value="CELL DIVISION PROTEIN SEPF"/>
    <property type="match status" value="1"/>
</dbReference>
<dbReference type="GO" id="GO:0043093">
    <property type="term" value="P:FtsZ-dependent cytokinesis"/>
    <property type="evidence" value="ECO:0007669"/>
    <property type="project" value="UniProtKB-UniRule"/>
</dbReference>
<evidence type="ECO:0000256" key="4">
    <source>
        <dbReference type="ARBA" id="ARBA00044936"/>
    </source>
</evidence>
<dbReference type="KEGG" id="salq:SYNTR_1100"/>
<dbReference type="GO" id="GO:0005737">
    <property type="term" value="C:cytoplasm"/>
    <property type="evidence" value="ECO:0007669"/>
    <property type="project" value="UniProtKB-SubCell"/>
</dbReference>
<comment type="function">
    <text evidence="4 5">Cell division protein that is part of the divisome complex and is recruited early to the Z-ring. Probably stimulates Z-ring formation, perhaps through the cross-linking of FtsZ protofilaments. Its function overlaps with FtsA.</text>
</comment>
<sequence>MTVIDKFWNMIGVQNEVEEEILEFPTDEEENRNNNNIVSIHTNKTMKVIVCEPESFDEVQVLADHIKNRKQVIINFEKTAPEVSQRIIDFISGATYSVEGKSQQVGKSIFIFTPSNFEIATDHRSLMQKHKINTRVFEVKNSE</sequence>
<evidence type="ECO:0000256" key="3">
    <source>
        <dbReference type="ARBA" id="ARBA00023306"/>
    </source>
</evidence>
<comment type="subcellular location">
    <subcellularLocation>
        <location evidence="5">Cytoplasm</location>
    </subcellularLocation>
    <text evidence="5">Localizes to the division site, in a FtsZ-dependent manner.</text>
</comment>
<keyword evidence="5" id="KW-0963">Cytoplasm</keyword>
<proteinExistence type="inferred from homology"/>
<dbReference type="Gene3D" id="3.30.110.150">
    <property type="entry name" value="SepF-like protein"/>
    <property type="match status" value="1"/>
</dbReference>
<reference evidence="7" key="1">
    <citation type="journal article" date="2019" name="Microbiology">
        <title>Complete Genome Sequence of an Uncultured Bacterium of the Candidate Phylum Bipolaricaulota.</title>
        <authorList>
            <person name="Kadnikov V.V."/>
            <person name="Mardanov A.V."/>
            <person name="Beletsky A.V."/>
            <person name="Frank Y.A."/>
            <person name="Karnachuk O.V."/>
            <person name="Ravin N.V."/>
        </authorList>
    </citation>
    <scope>NUCLEOTIDE SEQUENCE [LARGE SCALE GENOMIC DNA]</scope>
</reference>
<dbReference type="RefSeq" id="WP_156203566.1">
    <property type="nucleotide sequence ID" value="NZ_CP046457.1"/>
</dbReference>
<dbReference type="Pfam" id="PF04472">
    <property type="entry name" value="SepF"/>
    <property type="match status" value="1"/>
</dbReference>
<dbReference type="InterPro" id="IPR007561">
    <property type="entry name" value="Cell_div_SepF/SepF-rel"/>
</dbReference>
<comment type="similarity">
    <text evidence="5">Belongs to the SepF family.</text>
</comment>
<keyword evidence="3 5" id="KW-0131">Cell cycle</keyword>
<evidence type="ECO:0000313" key="6">
    <source>
        <dbReference type="EMBL" id="QGT99693.1"/>
    </source>
</evidence>
<dbReference type="EMBL" id="CP046457">
    <property type="protein sequence ID" value="QGT99693.1"/>
    <property type="molecule type" value="Genomic_DNA"/>
</dbReference>
<dbReference type="AlphaFoldDB" id="A0A6I6DHD1"/>
<dbReference type="HAMAP" id="MF_01197">
    <property type="entry name" value="SepF"/>
    <property type="match status" value="1"/>
</dbReference>